<protein>
    <submittedName>
        <fullName evidence="1">Uncharacterized protein</fullName>
    </submittedName>
</protein>
<keyword evidence="2" id="KW-1185">Reference proteome</keyword>
<dbReference type="Proteomes" id="UP000823486">
    <property type="component" value="Unassembled WGS sequence"/>
</dbReference>
<gene>
    <name evidence="1" type="ORF">JOC77_001053</name>
</gene>
<evidence type="ECO:0000313" key="2">
    <source>
        <dbReference type="Proteomes" id="UP000823486"/>
    </source>
</evidence>
<comment type="caution">
    <text evidence="1">The sequence shown here is derived from an EMBL/GenBank/DDBJ whole genome shotgun (WGS) entry which is preliminary data.</text>
</comment>
<sequence>MELLNIIPNIPENQKYIFQAWGFLIGISDQFHSNKILAEFTTAKVKTM</sequence>
<dbReference type="EMBL" id="JAFBFI010000003">
    <property type="protein sequence ID" value="MBM7691646.1"/>
    <property type="molecule type" value="Genomic_DNA"/>
</dbReference>
<accession>A0ABS2QH90</accession>
<organism evidence="1 2">
    <name type="scientific">Peribacillus deserti</name>
    <dbReference type="NCBI Taxonomy" id="673318"/>
    <lineage>
        <taxon>Bacteria</taxon>
        <taxon>Bacillati</taxon>
        <taxon>Bacillota</taxon>
        <taxon>Bacilli</taxon>
        <taxon>Bacillales</taxon>
        <taxon>Bacillaceae</taxon>
        <taxon>Peribacillus</taxon>
    </lineage>
</organism>
<name>A0ABS2QH90_9BACI</name>
<dbReference type="RefSeq" id="WP_204539545.1">
    <property type="nucleotide sequence ID" value="NZ_JAFBFI010000003.1"/>
</dbReference>
<proteinExistence type="predicted"/>
<evidence type="ECO:0000313" key="1">
    <source>
        <dbReference type="EMBL" id="MBM7691646.1"/>
    </source>
</evidence>
<reference evidence="1 2" key="1">
    <citation type="submission" date="2021-01" db="EMBL/GenBank/DDBJ databases">
        <title>Genomic Encyclopedia of Type Strains, Phase IV (KMG-IV): sequencing the most valuable type-strain genomes for metagenomic binning, comparative biology and taxonomic classification.</title>
        <authorList>
            <person name="Goeker M."/>
        </authorList>
    </citation>
    <scope>NUCLEOTIDE SEQUENCE [LARGE SCALE GENOMIC DNA]</scope>
    <source>
        <strain evidence="1 2">DSM 105482</strain>
    </source>
</reference>